<dbReference type="Proteomes" id="UP000530660">
    <property type="component" value="Unassembled WGS sequence"/>
</dbReference>
<dbReference type="InterPro" id="IPR054708">
    <property type="entry name" value="MTPAP-like_central"/>
</dbReference>
<evidence type="ECO:0000256" key="1">
    <source>
        <dbReference type="ARBA" id="ARBA00001936"/>
    </source>
</evidence>
<dbReference type="Pfam" id="PF03828">
    <property type="entry name" value="PAP_assoc"/>
    <property type="match status" value="1"/>
</dbReference>
<proteinExistence type="predicted"/>
<accession>A0A7J7ILQ2</accession>
<evidence type="ECO:0000256" key="3">
    <source>
        <dbReference type="ARBA" id="ARBA00004496"/>
    </source>
</evidence>
<dbReference type="EMBL" id="VWRR01000006">
    <property type="protein sequence ID" value="KAF6003670.1"/>
    <property type="molecule type" value="Genomic_DNA"/>
</dbReference>
<protein>
    <recommendedName>
        <fullName evidence="13">PAP-associated domain-containing protein</fullName>
    </recommendedName>
</protein>
<feature type="compositionally biased region" description="Basic and acidic residues" evidence="8">
    <location>
        <begin position="351"/>
        <end position="372"/>
    </location>
</feature>
<feature type="region of interest" description="Disordered" evidence="8">
    <location>
        <begin position="307"/>
        <end position="404"/>
    </location>
</feature>
<sequence>MAEFERRARLARHLRKVASSRFRGCRVDVYGSTATGVLLKGGDLDVNFVAPMAPLEILRAEHQDDKYSLDDFRRDVVGDLGRLLRRRRHEFANVQIITQTRVPLVKFHDLRSDIEVDVQVNNDFVVRNTALLRAYIRIDPRVRPLAIFIKRWAVARDLNEPFAGTLSSYSYLILLIQYLQLVSPPVLPCLQALRVERLPLVNANGTTPVEELVECPQTEAILDETQVNDYFLDRTDIQMPVRNEMSVMLLLAGFFYFYGHQFNYDEMVVSIRCGRLISKKKRGWYREDRASQDAAKPDDAVDGIGELYTHASGDETDDEIDDDERELEKNGPDSQTTDEAAESGGAAVHHNQGDREHPHHRPTNETHLREDSSQGGNGDGAREQSVNVTSSPEGGTCVSHRDRERMRLQRQRYQRERAAHALQRHFFSIEDPFDMTHDLGRVCSEDSVRLLQHEFRRAFAILAQQLPLEALLQPYVHSEKSPDAKS</sequence>
<evidence type="ECO:0000256" key="4">
    <source>
        <dbReference type="ARBA" id="ARBA00022490"/>
    </source>
</evidence>
<dbReference type="Pfam" id="PF22600">
    <property type="entry name" value="MTPAP-like_central"/>
    <property type="match status" value="1"/>
</dbReference>
<evidence type="ECO:0000256" key="7">
    <source>
        <dbReference type="ARBA" id="ARBA00022842"/>
    </source>
</evidence>
<feature type="domain" description="Poly(A) RNA polymerase mitochondrial-like central palm" evidence="10">
    <location>
        <begin position="2"/>
        <end position="136"/>
    </location>
</feature>
<dbReference type="SUPFAM" id="SSF81631">
    <property type="entry name" value="PAP/OAS1 substrate-binding domain"/>
    <property type="match status" value="1"/>
</dbReference>
<dbReference type="Gene3D" id="1.10.1410.10">
    <property type="match status" value="2"/>
</dbReference>
<evidence type="ECO:0000256" key="8">
    <source>
        <dbReference type="SAM" id="MobiDB-lite"/>
    </source>
</evidence>
<gene>
    <name evidence="11" type="ORF">F1559_004340</name>
</gene>
<evidence type="ECO:0000256" key="5">
    <source>
        <dbReference type="ARBA" id="ARBA00022679"/>
    </source>
</evidence>
<evidence type="ECO:0000313" key="12">
    <source>
        <dbReference type="Proteomes" id="UP000530660"/>
    </source>
</evidence>
<evidence type="ECO:0000313" key="11">
    <source>
        <dbReference type="EMBL" id="KAF6003670.1"/>
    </source>
</evidence>
<keyword evidence="7" id="KW-0460">Magnesium</keyword>
<dbReference type="GO" id="GO:0046872">
    <property type="term" value="F:metal ion binding"/>
    <property type="evidence" value="ECO:0007669"/>
    <property type="project" value="UniProtKB-KW"/>
</dbReference>
<keyword evidence="4" id="KW-0963">Cytoplasm</keyword>
<feature type="domain" description="PAP-associated" evidence="9">
    <location>
        <begin position="250"/>
        <end position="287"/>
    </location>
</feature>
<evidence type="ECO:0008006" key="13">
    <source>
        <dbReference type="Google" id="ProtNLM"/>
    </source>
</evidence>
<dbReference type="OrthoDB" id="5974at2759"/>
<comment type="cofactor">
    <cofactor evidence="1">
        <name>Mn(2+)</name>
        <dbReference type="ChEBI" id="CHEBI:29035"/>
    </cofactor>
</comment>
<dbReference type="GO" id="GO:0031123">
    <property type="term" value="P:RNA 3'-end processing"/>
    <property type="evidence" value="ECO:0007669"/>
    <property type="project" value="TreeGrafter"/>
</dbReference>
<dbReference type="InterPro" id="IPR043519">
    <property type="entry name" value="NT_sf"/>
</dbReference>
<comment type="subcellular location">
    <subcellularLocation>
        <location evidence="3">Cytoplasm</location>
    </subcellularLocation>
</comment>
<evidence type="ECO:0000259" key="9">
    <source>
        <dbReference type="Pfam" id="PF03828"/>
    </source>
</evidence>
<feature type="compositionally biased region" description="Acidic residues" evidence="8">
    <location>
        <begin position="314"/>
        <end position="325"/>
    </location>
</feature>
<comment type="caution">
    <text evidence="11">The sequence shown here is derived from an EMBL/GenBank/DDBJ whole genome shotgun (WGS) entry which is preliminary data.</text>
</comment>
<evidence type="ECO:0000256" key="2">
    <source>
        <dbReference type="ARBA" id="ARBA00001946"/>
    </source>
</evidence>
<evidence type="ECO:0000256" key="6">
    <source>
        <dbReference type="ARBA" id="ARBA00022723"/>
    </source>
</evidence>
<dbReference type="GO" id="GO:0016779">
    <property type="term" value="F:nucleotidyltransferase activity"/>
    <property type="evidence" value="ECO:0007669"/>
    <property type="project" value="TreeGrafter"/>
</dbReference>
<keyword evidence="5" id="KW-0808">Transferase</keyword>
<dbReference type="Gene3D" id="3.30.460.10">
    <property type="entry name" value="Beta Polymerase, domain 2"/>
    <property type="match status" value="1"/>
</dbReference>
<comment type="cofactor">
    <cofactor evidence="2">
        <name>Mg(2+)</name>
        <dbReference type="ChEBI" id="CHEBI:18420"/>
    </cofactor>
</comment>
<evidence type="ECO:0000259" key="10">
    <source>
        <dbReference type="Pfam" id="PF22600"/>
    </source>
</evidence>
<dbReference type="PANTHER" id="PTHR12271">
    <property type="entry name" value="POLY A POLYMERASE CID PAP -RELATED"/>
    <property type="match status" value="1"/>
</dbReference>
<dbReference type="PANTHER" id="PTHR12271:SF40">
    <property type="entry name" value="POLY(A) RNA POLYMERASE GLD2"/>
    <property type="match status" value="1"/>
</dbReference>
<keyword evidence="12" id="KW-1185">Reference proteome</keyword>
<dbReference type="AlphaFoldDB" id="A0A7J7ILQ2"/>
<dbReference type="InterPro" id="IPR002058">
    <property type="entry name" value="PAP_assoc"/>
</dbReference>
<reference evidence="11 12" key="1">
    <citation type="journal article" date="2020" name="J. Phycol.">
        <title>Comparative genome analysis reveals Cyanidiococcus gen. nov., a new extremophilic red algal genus sister to Cyanidioschyzon (Cyanidioschyzonaceae, Rhodophyta).</title>
        <authorList>
            <person name="Liu S.-L."/>
            <person name="Chiang Y.-R."/>
            <person name="Yoon H.S."/>
            <person name="Fu H.-Y."/>
        </authorList>
    </citation>
    <scope>NUCLEOTIDE SEQUENCE [LARGE SCALE GENOMIC DNA]</scope>
    <source>
        <strain evidence="11 12">THAL066</strain>
    </source>
</reference>
<dbReference type="SUPFAM" id="SSF81301">
    <property type="entry name" value="Nucleotidyltransferase"/>
    <property type="match status" value="1"/>
</dbReference>
<dbReference type="GO" id="GO:0005737">
    <property type="term" value="C:cytoplasm"/>
    <property type="evidence" value="ECO:0007669"/>
    <property type="project" value="UniProtKB-SubCell"/>
</dbReference>
<feature type="compositionally biased region" description="Polar residues" evidence="8">
    <location>
        <begin position="384"/>
        <end position="393"/>
    </location>
</feature>
<organism evidence="11 12">
    <name type="scientific">Cyanidiococcus yangmingshanensis</name>
    <dbReference type="NCBI Taxonomy" id="2690220"/>
    <lineage>
        <taxon>Eukaryota</taxon>
        <taxon>Rhodophyta</taxon>
        <taxon>Bangiophyceae</taxon>
        <taxon>Cyanidiales</taxon>
        <taxon>Cyanidiaceae</taxon>
        <taxon>Cyanidiococcus</taxon>
    </lineage>
</organism>
<name>A0A7J7ILQ2_9RHOD</name>
<dbReference type="CDD" id="cd05402">
    <property type="entry name" value="NT_PAP_TUTase"/>
    <property type="match status" value="1"/>
</dbReference>
<keyword evidence="6" id="KW-0479">Metal-binding</keyword>